<reference evidence="1 2" key="1">
    <citation type="submission" date="2024-06" db="EMBL/GenBank/DDBJ databases">
        <title>Sorghum-associated microbial communities from plants grown in Nebraska, USA.</title>
        <authorList>
            <person name="Schachtman D."/>
        </authorList>
    </citation>
    <scope>NUCLEOTIDE SEQUENCE [LARGE SCALE GENOMIC DNA]</scope>
    <source>
        <strain evidence="1 2">1288</strain>
    </source>
</reference>
<name>A0ABV2K7V0_SPOPS</name>
<keyword evidence="2" id="KW-1185">Reference proteome</keyword>
<dbReference type="EMBL" id="JBEPME010000002">
    <property type="protein sequence ID" value="MET3657148.1"/>
    <property type="molecule type" value="Genomic_DNA"/>
</dbReference>
<accession>A0ABV2K7V0</accession>
<gene>
    <name evidence="1" type="ORF">ABIC55_002235</name>
</gene>
<protein>
    <submittedName>
        <fullName evidence="1">Uncharacterized protein</fullName>
    </submittedName>
</protein>
<organism evidence="1 2">
    <name type="scientific">Sporosarcina psychrophila</name>
    <name type="common">Bacillus psychrophilus</name>
    <dbReference type="NCBI Taxonomy" id="1476"/>
    <lineage>
        <taxon>Bacteria</taxon>
        <taxon>Bacillati</taxon>
        <taxon>Bacillota</taxon>
        <taxon>Bacilli</taxon>
        <taxon>Bacillales</taxon>
        <taxon>Caryophanaceae</taxon>
        <taxon>Sporosarcina</taxon>
    </lineage>
</organism>
<comment type="caution">
    <text evidence="1">The sequence shown here is derived from an EMBL/GenBank/DDBJ whole genome shotgun (WGS) entry which is preliminary data.</text>
</comment>
<evidence type="ECO:0000313" key="1">
    <source>
        <dbReference type="EMBL" id="MET3657148.1"/>
    </source>
</evidence>
<evidence type="ECO:0000313" key="2">
    <source>
        <dbReference type="Proteomes" id="UP001549104"/>
    </source>
</evidence>
<dbReference type="RefSeq" id="WP_338656532.1">
    <property type="nucleotide sequence ID" value="NZ_CP146246.1"/>
</dbReference>
<sequence>MTSEQARELFSEKGLTYENITESDIGVLFTFLNKHVKEANKAGIMSTNTMRMSRKIKSKYNTTGNVKECYLFLNSHYFTQREAISFNSDGFIGFAGWADSGNKPPLMSAFVKWVDTIAS</sequence>
<dbReference type="Proteomes" id="UP001549104">
    <property type="component" value="Unassembled WGS sequence"/>
</dbReference>
<proteinExistence type="predicted"/>